<keyword evidence="2" id="KW-0863">Zinc-finger</keyword>
<dbReference type="GO" id="GO:0003700">
    <property type="term" value="F:DNA-binding transcription factor activity"/>
    <property type="evidence" value="ECO:0007669"/>
    <property type="project" value="InterPro"/>
</dbReference>
<protein>
    <submittedName>
        <fullName evidence="11">Zinc finger, C4 type</fullName>
    </submittedName>
</protein>
<evidence type="ECO:0000256" key="3">
    <source>
        <dbReference type="ARBA" id="ARBA00022833"/>
    </source>
</evidence>
<dbReference type="PRINTS" id="PR00047">
    <property type="entry name" value="STROIDFINGER"/>
</dbReference>
<evidence type="ECO:0000313" key="11">
    <source>
        <dbReference type="EMBL" id="KIH62207.1"/>
    </source>
</evidence>
<keyword evidence="3" id="KW-0862">Zinc</keyword>
<dbReference type="PROSITE" id="PS00031">
    <property type="entry name" value="NUCLEAR_REC_DBD_1"/>
    <property type="match status" value="1"/>
</dbReference>
<dbReference type="OrthoDB" id="5858997at2759"/>
<evidence type="ECO:0000313" key="12">
    <source>
        <dbReference type="Proteomes" id="UP000054047"/>
    </source>
</evidence>
<dbReference type="SMART" id="SM00399">
    <property type="entry name" value="ZnF_C4"/>
    <property type="match status" value="1"/>
</dbReference>
<evidence type="ECO:0000256" key="6">
    <source>
        <dbReference type="ARBA" id="ARBA00023163"/>
    </source>
</evidence>
<organism evidence="11 12">
    <name type="scientific">Ancylostoma duodenale</name>
    <dbReference type="NCBI Taxonomy" id="51022"/>
    <lineage>
        <taxon>Eukaryota</taxon>
        <taxon>Metazoa</taxon>
        <taxon>Ecdysozoa</taxon>
        <taxon>Nematoda</taxon>
        <taxon>Chromadorea</taxon>
        <taxon>Rhabditida</taxon>
        <taxon>Rhabditina</taxon>
        <taxon>Rhabditomorpha</taxon>
        <taxon>Strongyloidea</taxon>
        <taxon>Ancylostomatidae</taxon>
        <taxon>Ancylostomatinae</taxon>
        <taxon>Ancylostoma</taxon>
    </lineage>
</organism>
<feature type="domain" description="Nuclear receptor" evidence="10">
    <location>
        <begin position="35"/>
        <end position="68"/>
    </location>
</feature>
<dbReference type="InterPro" id="IPR001628">
    <property type="entry name" value="Znf_hrmn_rcpt"/>
</dbReference>
<evidence type="ECO:0000256" key="7">
    <source>
        <dbReference type="ARBA" id="ARBA00023170"/>
    </source>
</evidence>
<dbReference type="InterPro" id="IPR052499">
    <property type="entry name" value="C.elegans_NHRs"/>
</dbReference>
<proteinExistence type="predicted"/>
<evidence type="ECO:0000256" key="5">
    <source>
        <dbReference type="ARBA" id="ARBA00023125"/>
    </source>
</evidence>
<dbReference type="PANTHER" id="PTHR47630">
    <property type="entry name" value="NUCLEAR HORMONE RECEPTOR FAMILY-RELATED-RELATED"/>
    <property type="match status" value="1"/>
</dbReference>
<feature type="compositionally biased region" description="Polar residues" evidence="9">
    <location>
        <begin position="9"/>
        <end position="24"/>
    </location>
</feature>
<evidence type="ECO:0000259" key="10">
    <source>
        <dbReference type="PROSITE" id="PS51030"/>
    </source>
</evidence>
<keyword evidence="12" id="KW-1185">Reference proteome</keyword>
<dbReference type="PANTHER" id="PTHR47630:SF1">
    <property type="entry name" value="NUCLEAR HORMONE RECEPTOR FAMILY MEMBER NHR-4"/>
    <property type="match status" value="1"/>
</dbReference>
<dbReference type="InterPro" id="IPR013088">
    <property type="entry name" value="Znf_NHR/GATA"/>
</dbReference>
<dbReference type="Pfam" id="PF00105">
    <property type="entry name" value="zf-C4"/>
    <property type="match status" value="1"/>
</dbReference>
<dbReference type="EMBL" id="KN729499">
    <property type="protein sequence ID" value="KIH62207.1"/>
    <property type="molecule type" value="Genomic_DNA"/>
</dbReference>
<keyword evidence="7" id="KW-0675">Receptor</keyword>
<keyword evidence="1" id="KW-0479">Metal-binding</keyword>
<accession>A0A0C2DIA5</accession>
<evidence type="ECO:0000256" key="4">
    <source>
        <dbReference type="ARBA" id="ARBA00023015"/>
    </source>
</evidence>
<evidence type="ECO:0000256" key="2">
    <source>
        <dbReference type="ARBA" id="ARBA00022771"/>
    </source>
</evidence>
<keyword evidence="8" id="KW-0539">Nucleus</keyword>
<dbReference type="PROSITE" id="PS51030">
    <property type="entry name" value="NUCLEAR_REC_DBD_2"/>
    <property type="match status" value="1"/>
</dbReference>
<evidence type="ECO:0000256" key="9">
    <source>
        <dbReference type="SAM" id="MobiDB-lite"/>
    </source>
</evidence>
<sequence length="68" mass="7071">MNPPVLQHSIGSASPIAATNTSPSTSMDLTAAQNKLICDVCGDVAFGKHYGINACNGCKGFFRRRATG</sequence>
<dbReference type="SUPFAM" id="SSF57716">
    <property type="entry name" value="Glucocorticoid receptor-like (DNA-binding domain)"/>
    <property type="match status" value="1"/>
</dbReference>
<evidence type="ECO:0000256" key="8">
    <source>
        <dbReference type="ARBA" id="ARBA00023242"/>
    </source>
</evidence>
<keyword evidence="5" id="KW-0238">DNA-binding</keyword>
<dbReference type="AlphaFoldDB" id="A0A0C2DIA5"/>
<name>A0A0C2DIA5_9BILA</name>
<dbReference type="Gene3D" id="3.30.50.10">
    <property type="entry name" value="Erythroid Transcription Factor GATA-1, subunit A"/>
    <property type="match status" value="1"/>
</dbReference>
<reference evidence="11 12" key="1">
    <citation type="submission" date="2013-12" db="EMBL/GenBank/DDBJ databases">
        <title>Draft genome of the parsitic nematode Ancylostoma duodenale.</title>
        <authorList>
            <person name="Mitreva M."/>
        </authorList>
    </citation>
    <scope>NUCLEOTIDE SEQUENCE [LARGE SCALE GENOMIC DNA]</scope>
    <source>
        <strain evidence="11 12">Zhejiang</strain>
    </source>
</reference>
<dbReference type="Proteomes" id="UP000054047">
    <property type="component" value="Unassembled WGS sequence"/>
</dbReference>
<keyword evidence="6" id="KW-0804">Transcription</keyword>
<keyword evidence="4" id="KW-0805">Transcription regulation</keyword>
<gene>
    <name evidence="11" type="ORF">ANCDUO_07511</name>
</gene>
<dbReference type="GO" id="GO:0043565">
    <property type="term" value="F:sequence-specific DNA binding"/>
    <property type="evidence" value="ECO:0007669"/>
    <property type="project" value="InterPro"/>
</dbReference>
<evidence type="ECO:0000256" key="1">
    <source>
        <dbReference type="ARBA" id="ARBA00022723"/>
    </source>
</evidence>
<feature type="region of interest" description="Disordered" evidence="9">
    <location>
        <begin position="1"/>
        <end position="24"/>
    </location>
</feature>
<dbReference type="GO" id="GO:0008270">
    <property type="term" value="F:zinc ion binding"/>
    <property type="evidence" value="ECO:0007669"/>
    <property type="project" value="UniProtKB-KW"/>
</dbReference>